<evidence type="ECO:0000256" key="1">
    <source>
        <dbReference type="ARBA" id="ARBA00022723"/>
    </source>
</evidence>
<reference evidence="7" key="1">
    <citation type="submission" date="2015-07" db="EMBL/GenBank/DDBJ databases">
        <title>Transcriptome Assembly of Anthurium amnicola.</title>
        <authorList>
            <person name="Suzuki J."/>
        </authorList>
    </citation>
    <scope>NUCLEOTIDE SEQUENCE</scope>
</reference>
<dbReference type="Gene3D" id="3.30.40.10">
    <property type="entry name" value="Zinc/RING finger domain, C3HC4 (zinc finger)"/>
    <property type="match status" value="1"/>
</dbReference>
<dbReference type="SUPFAM" id="SSF57850">
    <property type="entry name" value="RING/U-box"/>
    <property type="match status" value="1"/>
</dbReference>
<dbReference type="PROSITE" id="PS50089">
    <property type="entry name" value="ZF_RING_2"/>
    <property type="match status" value="1"/>
</dbReference>
<evidence type="ECO:0000259" key="6">
    <source>
        <dbReference type="PROSITE" id="PS50089"/>
    </source>
</evidence>
<dbReference type="CDD" id="cd16454">
    <property type="entry name" value="RING-H2_PA-TM-RING"/>
    <property type="match status" value="1"/>
</dbReference>
<organism evidence="7">
    <name type="scientific">Anthurium amnicola</name>
    <dbReference type="NCBI Taxonomy" id="1678845"/>
    <lineage>
        <taxon>Eukaryota</taxon>
        <taxon>Viridiplantae</taxon>
        <taxon>Streptophyta</taxon>
        <taxon>Embryophyta</taxon>
        <taxon>Tracheophyta</taxon>
        <taxon>Spermatophyta</taxon>
        <taxon>Magnoliopsida</taxon>
        <taxon>Liliopsida</taxon>
        <taxon>Araceae</taxon>
        <taxon>Pothoideae</taxon>
        <taxon>Potheae</taxon>
        <taxon>Anthurium</taxon>
    </lineage>
</organism>
<evidence type="ECO:0000256" key="3">
    <source>
        <dbReference type="ARBA" id="ARBA00022833"/>
    </source>
</evidence>
<name>A0A1D1Z3W4_9ARAE</name>
<feature type="region of interest" description="Disordered" evidence="5">
    <location>
        <begin position="1"/>
        <end position="42"/>
    </location>
</feature>
<evidence type="ECO:0000256" key="4">
    <source>
        <dbReference type="PROSITE-ProRule" id="PRU00175"/>
    </source>
</evidence>
<dbReference type="InterPro" id="IPR001841">
    <property type="entry name" value="Znf_RING"/>
</dbReference>
<feature type="domain" description="RING-type" evidence="6">
    <location>
        <begin position="220"/>
        <end position="263"/>
    </location>
</feature>
<dbReference type="PANTHER" id="PTHR15710">
    <property type="entry name" value="E3 UBIQUITIN-PROTEIN LIGASE PRAJA"/>
    <property type="match status" value="1"/>
</dbReference>
<dbReference type="GO" id="GO:0008270">
    <property type="term" value="F:zinc ion binding"/>
    <property type="evidence" value="ECO:0007669"/>
    <property type="project" value="UniProtKB-KW"/>
</dbReference>
<sequence length="288" mass="30481">GKPSQSAADRTRAGLCDRNQTVLVSSISPPPPPSQIPKTPEANRHPALCIPSAMAISSSSPRPPHLRVFAKVAHPTPPGAPSPHVAAFVRFYLRAARPHVHGDPHLPLAPAAPATVQRTFQFRELGAFLEAGKARAAVAGMLSFLPLHLESASFQAWAGFISSVLCLAAARSQRRKLGGLIGIVRIDCFGGEVGEVGAQPPGGALLRRQEASACGGEWSCPICYEGISGHGGVEVTKMPCGHGFHGACIAKWLQDRRTCPLCRFQMPDKVAAYDRHVCVMDLSSSDPA</sequence>
<keyword evidence="1" id="KW-0479">Metal-binding</keyword>
<dbReference type="Pfam" id="PF13639">
    <property type="entry name" value="zf-RING_2"/>
    <property type="match status" value="1"/>
</dbReference>
<dbReference type="SMART" id="SM00184">
    <property type="entry name" value="RING"/>
    <property type="match status" value="1"/>
</dbReference>
<accession>A0A1D1Z3W4</accession>
<keyword evidence="2 4" id="KW-0863">Zinc-finger</keyword>
<dbReference type="AlphaFoldDB" id="A0A1D1Z3W4"/>
<protein>
    <submittedName>
        <fullName evidence="7">Putative RING finger protein C2A9.04c</fullName>
    </submittedName>
</protein>
<gene>
    <name evidence="7" type="primary">SPBC2A9.04c_0</name>
    <name evidence="7" type="ORF">g.28049</name>
</gene>
<dbReference type="InterPro" id="IPR013083">
    <property type="entry name" value="Znf_RING/FYVE/PHD"/>
</dbReference>
<dbReference type="EMBL" id="GDJX01006331">
    <property type="protein sequence ID" value="JAT61605.1"/>
    <property type="molecule type" value="Transcribed_RNA"/>
</dbReference>
<feature type="non-terminal residue" evidence="7">
    <location>
        <position position="1"/>
    </location>
</feature>
<evidence type="ECO:0000313" key="7">
    <source>
        <dbReference type="EMBL" id="JAT61605.1"/>
    </source>
</evidence>
<proteinExistence type="predicted"/>
<evidence type="ECO:0000256" key="2">
    <source>
        <dbReference type="ARBA" id="ARBA00022771"/>
    </source>
</evidence>
<evidence type="ECO:0000256" key="5">
    <source>
        <dbReference type="SAM" id="MobiDB-lite"/>
    </source>
</evidence>
<keyword evidence="3" id="KW-0862">Zinc</keyword>